<organism evidence="1 2">
    <name type="scientific">Abeliophyllum distichum</name>
    <dbReference type="NCBI Taxonomy" id="126358"/>
    <lineage>
        <taxon>Eukaryota</taxon>
        <taxon>Viridiplantae</taxon>
        <taxon>Streptophyta</taxon>
        <taxon>Embryophyta</taxon>
        <taxon>Tracheophyta</taxon>
        <taxon>Spermatophyta</taxon>
        <taxon>Magnoliopsida</taxon>
        <taxon>eudicotyledons</taxon>
        <taxon>Gunneridae</taxon>
        <taxon>Pentapetalae</taxon>
        <taxon>asterids</taxon>
        <taxon>lamiids</taxon>
        <taxon>Lamiales</taxon>
        <taxon>Oleaceae</taxon>
        <taxon>Forsythieae</taxon>
        <taxon>Abeliophyllum</taxon>
    </lineage>
</organism>
<name>A0ABD1TZT6_9LAMI</name>
<evidence type="ECO:0000313" key="2">
    <source>
        <dbReference type="Proteomes" id="UP001604336"/>
    </source>
</evidence>
<comment type="caution">
    <text evidence="1">The sequence shown here is derived from an EMBL/GenBank/DDBJ whole genome shotgun (WGS) entry which is preliminary data.</text>
</comment>
<gene>
    <name evidence="1" type="ORF">Adt_14499</name>
</gene>
<dbReference type="AlphaFoldDB" id="A0ABD1TZT6"/>
<dbReference type="EMBL" id="JBFOLK010000004">
    <property type="protein sequence ID" value="KAL2518252.1"/>
    <property type="molecule type" value="Genomic_DNA"/>
</dbReference>
<protein>
    <submittedName>
        <fullName evidence="1">DUF1985 domain-containing protein</fullName>
    </submittedName>
</protein>
<accession>A0ABD1TZT6</accession>
<reference evidence="2" key="1">
    <citation type="submission" date="2024-07" db="EMBL/GenBank/DDBJ databases">
        <title>Two chromosome-level genome assemblies of Korean endemic species Abeliophyllum distichum and Forsythia ovata (Oleaceae).</title>
        <authorList>
            <person name="Jang H."/>
        </authorList>
    </citation>
    <scope>NUCLEOTIDE SEQUENCE [LARGE SCALE GENOMIC DNA]</scope>
</reference>
<sequence length="170" mass="19570">MGYEDISKYDRGPNRLNETYFKGLRSVSKVELRNALLNLNDEVPNEDVVKLAVFHLLSSFLYTTSYKKCVDDIHMRLVDYDERTNCAWGCDFYQITIKHLKSAPSPKNKNIEGSKKILAFKLNGFPIFLQIWGYEIIHALMVSFVRVLGGKCLALFAELGRRHMTDRGSQ</sequence>
<dbReference type="PANTHER" id="PTHR48449">
    <property type="entry name" value="DUF1985 DOMAIN-CONTAINING PROTEIN"/>
    <property type="match status" value="1"/>
</dbReference>
<keyword evidence="2" id="KW-1185">Reference proteome</keyword>
<dbReference type="Proteomes" id="UP001604336">
    <property type="component" value="Unassembled WGS sequence"/>
</dbReference>
<dbReference type="PANTHER" id="PTHR48449:SF1">
    <property type="entry name" value="DUF1985 DOMAIN-CONTAINING PROTEIN"/>
    <property type="match status" value="1"/>
</dbReference>
<proteinExistence type="predicted"/>
<evidence type="ECO:0000313" key="1">
    <source>
        <dbReference type="EMBL" id="KAL2518252.1"/>
    </source>
</evidence>